<dbReference type="PANTHER" id="PTHR43827:SF3">
    <property type="entry name" value="NADP-DEPENDENT OXIDOREDUCTASE DOMAIN-CONTAINING PROTEIN"/>
    <property type="match status" value="1"/>
</dbReference>
<feature type="domain" description="NADP-dependent oxidoreductase" evidence="7">
    <location>
        <begin position="23"/>
        <end position="259"/>
    </location>
</feature>
<dbReference type="KEGG" id="aer:AERYTH_12585"/>
<dbReference type="Gene3D" id="3.20.20.100">
    <property type="entry name" value="NADP-dependent oxidoreductase domain"/>
    <property type="match status" value="1"/>
</dbReference>
<evidence type="ECO:0000259" key="7">
    <source>
        <dbReference type="Pfam" id="PF00248"/>
    </source>
</evidence>
<gene>
    <name evidence="8" type="ORF">AERYTH_12585</name>
</gene>
<feature type="active site" description="Proton donor" evidence="4">
    <location>
        <position position="50"/>
    </location>
</feature>
<dbReference type="PIRSF" id="PIRSF000097">
    <property type="entry name" value="AKR"/>
    <property type="match status" value="1"/>
</dbReference>
<evidence type="ECO:0000256" key="5">
    <source>
        <dbReference type="PIRSR" id="PIRSR000097-2"/>
    </source>
</evidence>
<evidence type="ECO:0000256" key="1">
    <source>
        <dbReference type="ARBA" id="ARBA00007905"/>
    </source>
</evidence>
<comment type="similarity">
    <text evidence="1">Belongs to the aldo/keto reductase family.</text>
</comment>
<proteinExistence type="inferred from homology"/>
<evidence type="ECO:0000313" key="8">
    <source>
        <dbReference type="EMBL" id="ALX05472.1"/>
    </source>
</evidence>
<dbReference type="PATRIC" id="fig|2041.4.peg.2615"/>
<evidence type="ECO:0000256" key="6">
    <source>
        <dbReference type="PIRSR" id="PIRSR000097-3"/>
    </source>
</evidence>
<keyword evidence="9" id="KW-1185">Reference proteome</keyword>
<evidence type="ECO:0000313" key="9">
    <source>
        <dbReference type="Proteomes" id="UP000067689"/>
    </source>
</evidence>
<dbReference type="InterPro" id="IPR020471">
    <property type="entry name" value="AKR"/>
</dbReference>
<dbReference type="GO" id="GO:0016616">
    <property type="term" value="F:oxidoreductase activity, acting on the CH-OH group of donors, NAD or NADP as acceptor"/>
    <property type="evidence" value="ECO:0007669"/>
    <property type="project" value="UniProtKB-ARBA"/>
</dbReference>
<evidence type="ECO:0000256" key="3">
    <source>
        <dbReference type="ARBA" id="ARBA00023002"/>
    </source>
</evidence>
<feature type="binding site" evidence="5">
    <location>
        <position position="107"/>
    </location>
    <ligand>
        <name>substrate</name>
    </ligand>
</feature>
<dbReference type="PANTHER" id="PTHR43827">
    <property type="entry name" value="2,5-DIKETO-D-GLUCONIC ACID REDUCTASE"/>
    <property type="match status" value="1"/>
</dbReference>
<dbReference type="SUPFAM" id="SSF51430">
    <property type="entry name" value="NAD(P)-linked oxidoreductase"/>
    <property type="match status" value="1"/>
</dbReference>
<dbReference type="Pfam" id="PF00248">
    <property type="entry name" value="Aldo_ket_red"/>
    <property type="match status" value="1"/>
</dbReference>
<reference evidence="8 9" key="1">
    <citation type="journal article" date="1991" name="Int. J. Syst. Bacteriol.">
        <title>Description of the erythromycin-producing bacterium Arthrobacter sp. strain NRRL B-3381 as Aeromicrobium erythreum gen. nov., sp. nov.</title>
        <authorList>
            <person name="Miller E.S."/>
            <person name="Woese C.R."/>
            <person name="Brenner S."/>
        </authorList>
    </citation>
    <scope>NUCLEOTIDE SEQUENCE [LARGE SCALE GENOMIC DNA]</scope>
    <source>
        <strain evidence="8 9">AR18</strain>
    </source>
</reference>
<evidence type="ECO:0000256" key="2">
    <source>
        <dbReference type="ARBA" id="ARBA00022857"/>
    </source>
</evidence>
<dbReference type="STRING" id="2041.AERYTH_12585"/>
<dbReference type="AlphaFoldDB" id="A0A0U4AYS9"/>
<dbReference type="InterPro" id="IPR023210">
    <property type="entry name" value="NADP_OxRdtase_dom"/>
</dbReference>
<dbReference type="Proteomes" id="UP000067689">
    <property type="component" value="Chromosome"/>
</dbReference>
<name>A0A0U4AYS9_9ACTN</name>
<protein>
    <submittedName>
        <fullName evidence="8">Oxidoreductase</fullName>
    </submittedName>
</protein>
<accession>A0A0U4AYS9</accession>
<dbReference type="InterPro" id="IPR018170">
    <property type="entry name" value="Aldo/ket_reductase_CS"/>
</dbReference>
<dbReference type="OrthoDB" id="9804790at2"/>
<dbReference type="EMBL" id="CP011502">
    <property type="protein sequence ID" value="ALX05472.1"/>
    <property type="molecule type" value="Genomic_DNA"/>
</dbReference>
<sequence length="272" mass="29811">MTVRDIALNDGTTIPQVGFGVFQIDPADTQAAVEQALEVGYRHIDTARIYGNEEGVGAALKATGLADEVYVTTKLWNEDQGHESTLRAFDASMGRLGIDTLDLYLIHWPTPAHDTSVDTWKAFEQLKADGRVHSIGVSNFRVQDLQRLADEGLTTPVVNQIELHPALTQDVLRAYHAEHDIVTEAWSPLAQGEVLDESAVVEIAQAHDATPGQVVLAWHLALDNVVFPKSVTPSRIAENFAATELTLSDEELQRISAINRDERTGPDPAEFN</sequence>
<keyword evidence="3" id="KW-0560">Oxidoreductase</keyword>
<dbReference type="RefSeq" id="WP_067859247.1">
    <property type="nucleotide sequence ID" value="NZ_CP011502.1"/>
</dbReference>
<dbReference type="InterPro" id="IPR036812">
    <property type="entry name" value="NAD(P)_OxRdtase_dom_sf"/>
</dbReference>
<evidence type="ECO:0000256" key="4">
    <source>
        <dbReference type="PIRSR" id="PIRSR000097-1"/>
    </source>
</evidence>
<organism evidence="8 9">
    <name type="scientific">Aeromicrobium erythreum</name>
    <dbReference type="NCBI Taxonomy" id="2041"/>
    <lineage>
        <taxon>Bacteria</taxon>
        <taxon>Bacillati</taxon>
        <taxon>Actinomycetota</taxon>
        <taxon>Actinomycetes</taxon>
        <taxon>Propionibacteriales</taxon>
        <taxon>Nocardioidaceae</taxon>
        <taxon>Aeromicrobium</taxon>
    </lineage>
</organism>
<dbReference type="PRINTS" id="PR00069">
    <property type="entry name" value="ALDKETRDTASE"/>
</dbReference>
<feature type="site" description="Lowers pKa of active site Tyr" evidence="6">
    <location>
        <position position="74"/>
    </location>
</feature>
<keyword evidence="2" id="KW-0521">NADP</keyword>
<dbReference type="PROSITE" id="PS00798">
    <property type="entry name" value="ALDOKETO_REDUCTASE_1"/>
    <property type="match status" value="1"/>
</dbReference>
<dbReference type="FunFam" id="3.20.20.100:FF:000002">
    <property type="entry name" value="2,5-diketo-D-gluconic acid reductase A"/>
    <property type="match status" value="1"/>
</dbReference>